<name>A0A2K1NWV9_9BACT</name>
<dbReference type="RefSeq" id="WP_103067661.1">
    <property type="nucleotide sequence ID" value="NZ_AZRL01000022.1"/>
</dbReference>
<organism evidence="4 5">
    <name type="scientific">Petrotoga olearia DSM 13574</name>
    <dbReference type="NCBI Taxonomy" id="1122955"/>
    <lineage>
        <taxon>Bacteria</taxon>
        <taxon>Thermotogati</taxon>
        <taxon>Thermotogota</taxon>
        <taxon>Thermotogae</taxon>
        <taxon>Petrotogales</taxon>
        <taxon>Petrotogaceae</taxon>
        <taxon>Petrotoga</taxon>
    </lineage>
</organism>
<comment type="caution">
    <text evidence="4">The sequence shown here is derived from an EMBL/GenBank/DDBJ whole genome shotgun (WGS) entry which is preliminary data.</text>
</comment>
<gene>
    <name evidence="4" type="ORF">X929_09115</name>
</gene>
<dbReference type="Proteomes" id="UP000236434">
    <property type="component" value="Unassembled WGS sequence"/>
</dbReference>
<reference evidence="4 5" key="1">
    <citation type="submission" date="2013-12" db="EMBL/GenBank/DDBJ databases">
        <title>Comparative genomics of Petrotoga isolates.</title>
        <authorList>
            <person name="Nesbo C.L."/>
            <person name="Charchuk R."/>
            <person name="Chow K."/>
        </authorList>
    </citation>
    <scope>NUCLEOTIDE SEQUENCE [LARGE SCALE GENOMIC DNA]</scope>
    <source>
        <strain evidence="4 5">DSM 13574</strain>
    </source>
</reference>
<evidence type="ECO:0000256" key="3">
    <source>
        <dbReference type="ARBA" id="ARBA00022729"/>
    </source>
</evidence>
<keyword evidence="2" id="KW-0813">Transport</keyword>
<protein>
    <submittedName>
        <fullName evidence="4">ABC transporter substrate-binding protein</fullName>
    </submittedName>
</protein>
<dbReference type="PANTHER" id="PTHR30061">
    <property type="entry name" value="MALTOSE-BINDING PERIPLASMIC PROTEIN"/>
    <property type="match status" value="1"/>
</dbReference>
<keyword evidence="3" id="KW-0732">Signal</keyword>
<accession>A0A2K1NWV9</accession>
<sequence>MKKKLFVFIVTSLFINLFAVQITIAVESIEDQIQLLNSQIENFEKQNPDIDVEIYLIPSYPGSTYKFYGTFVVTNAKEPTILSLDMEWINEFSPFLVSLNQDAEYFDVNNLVPQTIEMVTINSEIKAIPYYVETGVLYYRKDLLEKYGYEVPKTWDELITIAKDISQKEGIEGLVWPGARYEELTTFFLEILYSNGGKIFEGDNFVLEQQENKEKALESLKILNNIISEEISPKGITTYREEECRNIFQSGEAVFMRNLSYAWHLLNSEGSAVNGKVGIAPIPKTEFTNQHVFVLEGKALAINPNASDEEREAAKKFIKYLISKENQIQRLTQLNFLPTDLEVFNEPTISEVDPNLLNFKYSLENLVLKPKSPIYTEISFPIQNNVYDVLTGRINVERALNNIISEIKFLLR</sequence>
<dbReference type="PANTHER" id="PTHR30061:SF50">
    <property type="entry name" value="MALTOSE_MALTODEXTRIN-BINDING PERIPLASMIC PROTEIN"/>
    <property type="match status" value="1"/>
</dbReference>
<evidence type="ECO:0000256" key="1">
    <source>
        <dbReference type="ARBA" id="ARBA00008520"/>
    </source>
</evidence>
<dbReference type="Gene3D" id="3.40.190.10">
    <property type="entry name" value="Periplasmic binding protein-like II"/>
    <property type="match status" value="2"/>
</dbReference>
<comment type="similarity">
    <text evidence="1">Belongs to the bacterial solute-binding protein 1 family.</text>
</comment>
<dbReference type="SUPFAM" id="SSF53850">
    <property type="entry name" value="Periplasmic binding protein-like II"/>
    <property type="match status" value="1"/>
</dbReference>
<dbReference type="AlphaFoldDB" id="A0A2K1NWV9"/>
<proteinExistence type="inferred from homology"/>
<dbReference type="Pfam" id="PF01547">
    <property type="entry name" value="SBP_bac_1"/>
    <property type="match status" value="1"/>
</dbReference>
<dbReference type="CDD" id="cd14750">
    <property type="entry name" value="PBP2_TMBP"/>
    <property type="match status" value="1"/>
</dbReference>
<dbReference type="GO" id="GO:0042956">
    <property type="term" value="P:maltodextrin transmembrane transport"/>
    <property type="evidence" value="ECO:0007669"/>
    <property type="project" value="TreeGrafter"/>
</dbReference>
<dbReference type="OrthoDB" id="9808332at2"/>
<dbReference type="GO" id="GO:0015768">
    <property type="term" value="P:maltose transport"/>
    <property type="evidence" value="ECO:0007669"/>
    <property type="project" value="TreeGrafter"/>
</dbReference>
<dbReference type="InterPro" id="IPR006059">
    <property type="entry name" value="SBP"/>
</dbReference>
<evidence type="ECO:0000256" key="2">
    <source>
        <dbReference type="ARBA" id="ARBA00022448"/>
    </source>
</evidence>
<evidence type="ECO:0000313" key="4">
    <source>
        <dbReference type="EMBL" id="PNR95014.1"/>
    </source>
</evidence>
<dbReference type="GO" id="GO:1901982">
    <property type="term" value="F:maltose binding"/>
    <property type="evidence" value="ECO:0007669"/>
    <property type="project" value="TreeGrafter"/>
</dbReference>
<evidence type="ECO:0000313" key="5">
    <source>
        <dbReference type="Proteomes" id="UP000236434"/>
    </source>
</evidence>
<dbReference type="GO" id="GO:0055052">
    <property type="term" value="C:ATP-binding cassette (ABC) transporter complex, substrate-binding subunit-containing"/>
    <property type="evidence" value="ECO:0007669"/>
    <property type="project" value="TreeGrafter"/>
</dbReference>
<dbReference type="EMBL" id="AZRL01000022">
    <property type="protein sequence ID" value="PNR95014.1"/>
    <property type="molecule type" value="Genomic_DNA"/>
</dbReference>